<feature type="non-terminal residue" evidence="1">
    <location>
        <position position="306"/>
    </location>
</feature>
<name>A0A699YJX1_HAELA</name>
<evidence type="ECO:0000313" key="2">
    <source>
        <dbReference type="Proteomes" id="UP000485058"/>
    </source>
</evidence>
<accession>A0A699YJX1</accession>
<proteinExistence type="predicted"/>
<dbReference type="Proteomes" id="UP000485058">
    <property type="component" value="Unassembled WGS sequence"/>
</dbReference>
<feature type="non-terminal residue" evidence="1">
    <location>
        <position position="1"/>
    </location>
</feature>
<evidence type="ECO:0000313" key="1">
    <source>
        <dbReference type="EMBL" id="GFH10403.1"/>
    </source>
</evidence>
<dbReference type="AlphaFoldDB" id="A0A699YJX1"/>
<comment type="caution">
    <text evidence="1">The sequence shown here is derived from an EMBL/GenBank/DDBJ whole genome shotgun (WGS) entry which is preliminary data.</text>
</comment>
<reference evidence="1 2" key="1">
    <citation type="submission" date="2020-02" db="EMBL/GenBank/DDBJ databases">
        <title>Draft genome sequence of Haematococcus lacustris strain NIES-144.</title>
        <authorList>
            <person name="Morimoto D."/>
            <person name="Nakagawa S."/>
            <person name="Yoshida T."/>
            <person name="Sawayama S."/>
        </authorList>
    </citation>
    <scope>NUCLEOTIDE SEQUENCE [LARGE SCALE GENOMIC DNA]</scope>
    <source>
        <strain evidence="1 2">NIES-144</strain>
    </source>
</reference>
<sequence>MQKTLKDVFGRQSQPSAAVEDVLAFYPADITSEEKFRSGVAGPKDSEAANRWNAFLPNLTAVRPNVGQKFAQVVHTDGVAISVMSIRPKLAEPPGELPRMGKEEGAVNPLAHLDADWLGCDPRKTNMATVAHDEQYPSGVVKSVWQRSLTAGQYYRQSGITEHAKESKVPAVRRQAAHGGQSVKGAKVRCNSAATGRPLALAYGAAGFSGSGSIGSKGVPVKQMQREARKQFSGRVVLVHEFRTSRVSSARTNVEWSHYIAVEWHLTHQPRLCPALSGYTWRDFTLGLARNGLTSEHWWAQLHAQP</sequence>
<gene>
    <name evidence="1" type="ORF">HaLaN_05710</name>
</gene>
<protein>
    <submittedName>
        <fullName evidence="1">Uncharacterized protein</fullName>
    </submittedName>
</protein>
<keyword evidence="2" id="KW-1185">Reference proteome</keyword>
<organism evidence="1 2">
    <name type="scientific">Haematococcus lacustris</name>
    <name type="common">Green alga</name>
    <name type="synonym">Haematococcus pluvialis</name>
    <dbReference type="NCBI Taxonomy" id="44745"/>
    <lineage>
        <taxon>Eukaryota</taxon>
        <taxon>Viridiplantae</taxon>
        <taxon>Chlorophyta</taxon>
        <taxon>core chlorophytes</taxon>
        <taxon>Chlorophyceae</taxon>
        <taxon>CS clade</taxon>
        <taxon>Chlamydomonadales</taxon>
        <taxon>Haematococcaceae</taxon>
        <taxon>Haematococcus</taxon>
    </lineage>
</organism>
<dbReference type="EMBL" id="BLLF01000312">
    <property type="protein sequence ID" value="GFH10403.1"/>
    <property type="molecule type" value="Genomic_DNA"/>
</dbReference>